<evidence type="ECO:0000259" key="2">
    <source>
        <dbReference type="Pfam" id="PF00350"/>
    </source>
</evidence>
<protein>
    <submittedName>
        <fullName evidence="3">Isoniazid-inducible protein iniA</fullName>
    </submittedName>
</protein>
<gene>
    <name evidence="3" type="ORF">GCM10007298_05700</name>
</gene>
<dbReference type="InterPro" id="IPR045063">
    <property type="entry name" value="Dynamin_N"/>
</dbReference>
<evidence type="ECO:0000313" key="4">
    <source>
        <dbReference type="Proteomes" id="UP000632454"/>
    </source>
</evidence>
<dbReference type="Proteomes" id="UP000632454">
    <property type="component" value="Unassembled WGS sequence"/>
</dbReference>
<dbReference type="InterPro" id="IPR051943">
    <property type="entry name" value="TRAFAC_Dynamin-like_GTPase"/>
</dbReference>
<dbReference type="InterPro" id="IPR027417">
    <property type="entry name" value="P-loop_NTPase"/>
</dbReference>
<dbReference type="PANTHER" id="PTHR43681:SF1">
    <property type="entry name" value="SARCALUMENIN"/>
    <property type="match status" value="1"/>
</dbReference>
<evidence type="ECO:0000313" key="3">
    <source>
        <dbReference type="EMBL" id="GGF12636.1"/>
    </source>
</evidence>
<keyword evidence="1" id="KW-0472">Membrane</keyword>
<organism evidence="3 4">
    <name type="scientific">Williamsia phyllosphaerae</name>
    <dbReference type="NCBI Taxonomy" id="885042"/>
    <lineage>
        <taxon>Bacteria</taxon>
        <taxon>Bacillati</taxon>
        <taxon>Actinomycetota</taxon>
        <taxon>Actinomycetes</taxon>
        <taxon>Mycobacteriales</taxon>
        <taxon>Nocardiaceae</taxon>
        <taxon>Williamsia</taxon>
    </lineage>
</organism>
<evidence type="ECO:0000256" key="1">
    <source>
        <dbReference type="SAM" id="Phobius"/>
    </source>
</evidence>
<dbReference type="SUPFAM" id="SSF52540">
    <property type="entry name" value="P-loop containing nucleoside triphosphate hydrolases"/>
    <property type="match status" value="1"/>
</dbReference>
<sequence length="628" mass="67538">MQATPDGHEVAQSDGSAARQLGDLLGQMGGVASRADRHDLVQRLEGARTRITDPRLRIVIVGQLKQGKSQFVNSLLNLEVCSVGDDETTAVPTLVQHADTPSAVLVLDQPGAEPTRVPIPIEQIRSITPTTPLAQGRDILRLEISVPSPLLADGLVVIDTPGVGGHGNPHAASTLGLIPSADAVFVVSDASQEFTEPEVVFLRQVTALCPTVACLITKTDLYPHWRAIVDADRGHLTREGIDVPLLPISSMLRSHALRLNDDGLNTESGFADLYTYLREKVVAHADLATRSSVSLDLRSVSEHLALTLGSELAALRDPETAAVAVAGLQRAQTAAGEMQKKSALWQQTLSDGVTDLAADIDHDLRDRLRAVTREAEKAVDEGDPGKDWPQIGEWLEDQIATAVGDNFVWAHEQALWLSQQVAEHFADAAQTHLPDLDISDIDGVFDPVTDLADLESGRLGIGAKALIGMRGSYGGVLMFGLMTTLIGLTLINPISVGAGILLGSKAYRDEKGVRVDQRRAKAKQAIFKYTDDVSFQVGKESRDRLRHIQRSLRDHFTEVAEQASTSINESLRAAQEAASLAQSERAGRMAELERELKAVAALRTVAKQLDPGPEAIELVTPGERIIGA</sequence>
<keyword evidence="4" id="KW-1185">Reference proteome</keyword>
<feature type="domain" description="Dynamin N-terminal" evidence="2">
    <location>
        <begin position="58"/>
        <end position="204"/>
    </location>
</feature>
<dbReference type="PANTHER" id="PTHR43681">
    <property type="entry name" value="TRANSMEMBRANE GTPASE FZO"/>
    <property type="match status" value="1"/>
</dbReference>
<dbReference type="Pfam" id="PF00350">
    <property type="entry name" value="Dynamin_N"/>
    <property type="match status" value="1"/>
</dbReference>
<dbReference type="Gene3D" id="3.40.50.300">
    <property type="entry name" value="P-loop containing nucleotide triphosphate hydrolases"/>
    <property type="match status" value="1"/>
</dbReference>
<dbReference type="RefSeq" id="WP_188490322.1">
    <property type="nucleotide sequence ID" value="NZ_BMCS01000001.1"/>
</dbReference>
<proteinExistence type="predicted"/>
<keyword evidence="1" id="KW-1133">Transmembrane helix</keyword>
<comment type="caution">
    <text evidence="3">The sequence shown here is derived from an EMBL/GenBank/DDBJ whole genome shotgun (WGS) entry which is preliminary data.</text>
</comment>
<reference evidence="4" key="1">
    <citation type="journal article" date="2019" name="Int. J. Syst. Evol. Microbiol.">
        <title>The Global Catalogue of Microorganisms (GCM) 10K type strain sequencing project: providing services to taxonomists for standard genome sequencing and annotation.</title>
        <authorList>
            <consortium name="The Broad Institute Genomics Platform"/>
            <consortium name="The Broad Institute Genome Sequencing Center for Infectious Disease"/>
            <person name="Wu L."/>
            <person name="Ma J."/>
        </authorList>
    </citation>
    <scope>NUCLEOTIDE SEQUENCE [LARGE SCALE GENOMIC DNA]</scope>
    <source>
        <strain evidence="4">CCM 7855</strain>
    </source>
</reference>
<keyword evidence="1" id="KW-0812">Transmembrane</keyword>
<accession>A0ABQ1U9W3</accession>
<feature type="transmembrane region" description="Helical" evidence="1">
    <location>
        <begin position="476"/>
        <end position="502"/>
    </location>
</feature>
<dbReference type="EMBL" id="BMCS01000001">
    <property type="protein sequence ID" value="GGF12636.1"/>
    <property type="molecule type" value="Genomic_DNA"/>
</dbReference>
<name>A0ABQ1U9W3_9NOCA</name>